<organism evidence="1 2">
    <name type="scientific">Nephila pilipes</name>
    <name type="common">Giant wood spider</name>
    <name type="synonym">Nephila maculata</name>
    <dbReference type="NCBI Taxonomy" id="299642"/>
    <lineage>
        <taxon>Eukaryota</taxon>
        <taxon>Metazoa</taxon>
        <taxon>Ecdysozoa</taxon>
        <taxon>Arthropoda</taxon>
        <taxon>Chelicerata</taxon>
        <taxon>Arachnida</taxon>
        <taxon>Araneae</taxon>
        <taxon>Araneomorphae</taxon>
        <taxon>Entelegynae</taxon>
        <taxon>Araneoidea</taxon>
        <taxon>Nephilidae</taxon>
        <taxon>Nephila</taxon>
    </lineage>
</organism>
<evidence type="ECO:0000313" key="1">
    <source>
        <dbReference type="EMBL" id="GFT10235.1"/>
    </source>
</evidence>
<reference evidence="1" key="1">
    <citation type="submission" date="2020-08" db="EMBL/GenBank/DDBJ databases">
        <title>Multicomponent nature underlies the extraordinary mechanical properties of spider dragline silk.</title>
        <authorList>
            <person name="Kono N."/>
            <person name="Nakamura H."/>
            <person name="Mori M."/>
            <person name="Yoshida Y."/>
            <person name="Ohtoshi R."/>
            <person name="Malay A.D."/>
            <person name="Moran D.A.P."/>
            <person name="Tomita M."/>
            <person name="Numata K."/>
            <person name="Arakawa K."/>
        </authorList>
    </citation>
    <scope>NUCLEOTIDE SEQUENCE</scope>
</reference>
<proteinExistence type="predicted"/>
<accession>A0A8X6NE16</accession>
<dbReference type="Proteomes" id="UP000887013">
    <property type="component" value="Unassembled WGS sequence"/>
</dbReference>
<dbReference type="AlphaFoldDB" id="A0A8X6NE16"/>
<comment type="caution">
    <text evidence="1">The sequence shown here is derived from an EMBL/GenBank/DDBJ whole genome shotgun (WGS) entry which is preliminary data.</text>
</comment>
<gene>
    <name evidence="1" type="ORF">NPIL_638921</name>
</gene>
<protein>
    <submittedName>
        <fullName evidence="1">Uncharacterized protein</fullName>
    </submittedName>
</protein>
<dbReference type="EMBL" id="BMAW01057350">
    <property type="protein sequence ID" value="GFT10235.1"/>
    <property type="molecule type" value="Genomic_DNA"/>
</dbReference>
<sequence length="169" mass="19224">MVNVFSVLALRIATNYSISKKSSVKAQITKLGNWKETEDHEDTAVHLIVLEKLQKLDDIIRLHFESATGKEINEFEVSLVEMDFDTKEAEIFFELLTAGKIVTAVHSLPFRETGFRYICKGAIEGSPETRHLGSFTQEKAINETLKDFWELESNLGEVISNCKEEIELE</sequence>
<keyword evidence="2" id="KW-1185">Reference proteome</keyword>
<evidence type="ECO:0000313" key="2">
    <source>
        <dbReference type="Proteomes" id="UP000887013"/>
    </source>
</evidence>
<name>A0A8X6NE16_NEPPI</name>